<evidence type="ECO:0000313" key="8">
    <source>
        <dbReference type="Proteomes" id="UP000638648"/>
    </source>
</evidence>
<evidence type="ECO:0000256" key="1">
    <source>
        <dbReference type="ARBA" id="ARBA00004651"/>
    </source>
</evidence>
<dbReference type="AlphaFoldDB" id="A0A927RPM1"/>
<reference evidence="7" key="1">
    <citation type="submission" date="2020-10" db="EMBL/GenBank/DDBJ databases">
        <title>Sequencing the genomes of 1000 actinobacteria strains.</title>
        <authorList>
            <person name="Klenk H.-P."/>
        </authorList>
    </citation>
    <scope>NUCLEOTIDE SEQUENCE</scope>
    <source>
        <strain evidence="7">DSM 45354</strain>
    </source>
</reference>
<protein>
    <submittedName>
        <fullName evidence="7">Threonine/homoserine/homoserine lactone efflux protein</fullName>
    </submittedName>
</protein>
<feature type="transmembrane region" description="Helical" evidence="6">
    <location>
        <begin position="188"/>
        <end position="207"/>
    </location>
</feature>
<comment type="subcellular location">
    <subcellularLocation>
        <location evidence="1">Cell membrane</location>
        <topology evidence="1">Multi-pass membrane protein</topology>
    </subcellularLocation>
</comment>
<dbReference type="PANTHER" id="PTHR30086:SF20">
    <property type="entry name" value="ARGININE EXPORTER PROTEIN ARGO-RELATED"/>
    <property type="match status" value="1"/>
</dbReference>
<feature type="transmembrane region" description="Helical" evidence="6">
    <location>
        <begin position="71"/>
        <end position="89"/>
    </location>
</feature>
<evidence type="ECO:0000256" key="4">
    <source>
        <dbReference type="ARBA" id="ARBA00022989"/>
    </source>
</evidence>
<evidence type="ECO:0000256" key="2">
    <source>
        <dbReference type="ARBA" id="ARBA00022475"/>
    </source>
</evidence>
<dbReference type="GO" id="GO:0015171">
    <property type="term" value="F:amino acid transmembrane transporter activity"/>
    <property type="evidence" value="ECO:0007669"/>
    <property type="project" value="TreeGrafter"/>
</dbReference>
<dbReference type="Proteomes" id="UP000638648">
    <property type="component" value="Unassembled WGS sequence"/>
</dbReference>
<evidence type="ECO:0000256" key="5">
    <source>
        <dbReference type="ARBA" id="ARBA00023136"/>
    </source>
</evidence>
<dbReference type="InterPro" id="IPR001123">
    <property type="entry name" value="LeuE-type"/>
</dbReference>
<evidence type="ECO:0000256" key="6">
    <source>
        <dbReference type="SAM" id="Phobius"/>
    </source>
</evidence>
<dbReference type="GO" id="GO:0005886">
    <property type="term" value="C:plasma membrane"/>
    <property type="evidence" value="ECO:0007669"/>
    <property type="project" value="UniProtKB-SubCell"/>
</dbReference>
<keyword evidence="8" id="KW-1185">Reference proteome</keyword>
<dbReference type="RefSeq" id="WP_192755351.1">
    <property type="nucleotide sequence ID" value="NZ_BAABJL010000005.1"/>
</dbReference>
<keyword evidence="5 6" id="KW-0472">Membrane</keyword>
<name>A0A927RPM1_9ACTN</name>
<proteinExistence type="predicted"/>
<keyword evidence="4 6" id="KW-1133">Transmembrane helix</keyword>
<accession>A0A927RPM1</accession>
<dbReference type="PIRSF" id="PIRSF006324">
    <property type="entry name" value="LeuE"/>
    <property type="match status" value="1"/>
</dbReference>
<dbReference type="PANTHER" id="PTHR30086">
    <property type="entry name" value="ARGININE EXPORTER PROTEIN ARGO"/>
    <property type="match status" value="1"/>
</dbReference>
<feature type="transmembrane region" description="Helical" evidence="6">
    <location>
        <begin position="41"/>
        <end position="65"/>
    </location>
</feature>
<dbReference type="Pfam" id="PF01810">
    <property type="entry name" value="LysE"/>
    <property type="match status" value="1"/>
</dbReference>
<organism evidence="7 8">
    <name type="scientific">Actinopolymorpha pittospori</name>
    <dbReference type="NCBI Taxonomy" id="648752"/>
    <lineage>
        <taxon>Bacteria</taxon>
        <taxon>Bacillati</taxon>
        <taxon>Actinomycetota</taxon>
        <taxon>Actinomycetes</taxon>
        <taxon>Propionibacteriales</taxon>
        <taxon>Actinopolymorphaceae</taxon>
        <taxon>Actinopolymorpha</taxon>
    </lineage>
</organism>
<evidence type="ECO:0000256" key="3">
    <source>
        <dbReference type="ARBA" id="ARBA00022692"/>
    </source>
</evidence>
<feature type="transmembrane region" description="Helical" evidence="6">
    <location>
        <begin position="6"/>
        <end position="29"/>
    </location>
</feature>
<dbReference type="EMBL" id="JADBEM010000001">
    <property type="protein sequence ID" value="MBE1612271.1"/>
    <property type="molecule type" value="Genomic_DNA"/>
</dbReference>
<keyword evidence="2" id="KW-1003">Cell membrane</keyword>
<feature type="transmembrane region" description="Helical" evidence="6">
    <location>
        <begin position="152"/>
        <end position="176"/>
    </location>
</feature>
<sequence>MVSSSQLAAFALASFVLIVIPGPSVLFVIGRALAYGRRTALASVCGNAVGVYLVAVCVALGVGAIVERSALVFAVLKYGGAAYLVWLGVQAVRHRRSLVSALTGDEAPRSPWRAAREGFVVGVANPKAFVIFAAVLPQFVDRPAGHVPVQMLLLSLVSFVIALLSDSAWAVAASAVRSWFGRSPRRAELIGGVGGLSMVGLGLSVAVTGRRD</sequence>
<gene>
    <name evidence="7" type="ORF">HEB94_009119</name>
</gene>
<keyword evidence="3 6" id="KW-0812">Transmembrane</keyword>
<comment type="caution">
    <text evidence="7">The sequence shown here is derived from an EMBL/GenBank/DDBJ whole genome shotgun (WGS) entry which is preliminary data.</text>
</comment>
<evidence type="ECO:0000313" key="7">
    <source>
        <dbReference type="EMBL" id="MBE1612271.1"/>
    </source>
</evidence>
<feature type="transmembrane region" description="Helical" evidence="6">
    <location>
        <begin position="119"/>
        <end position="140"/>
    </location>
</feature>